<dbReference type="GO" id="GO:0016887">
    <property type="term" value="F:ATP hydrolysis activity"/>
    <property type="evidence" value="ECO:0007669"/>
    <property type="project" value="InterPro"/>
</dbReference>
<organism evidence="6 7">
    <name type="scientific">Actinomadura craniellae</name>
    <dbReference type="NCBI Taxonomy" id="2231787"/>
    <lineage>
        <taxon>Bacteria</taxon>
        <taxon>Bacillati</taxon>
        <taxon>Actinomycetota</taxon>
        <taxon>Actinomycetes</taxon>
        <taxon>Streptosporangiales</taxon>
        <taxon>Thermomonosporaceae</taxon>
        <taxon>Actinomadura</taxon>
    </lineage>
</organism>
<feature type="domain" description="AAA+ ATPase" evidence="5">
    <location>
        <begin position="1285"/>
        <end position="1413"/>
    </location>
</feature>
<feature type="compositionally biased region" description="Low complexity" evidence="4">
    <location>
        <begin position="714"/>
        <end position="723"/>
    </location>
</feature>
<dbReference type="Pfam" id="PF00004">
    <property type="entry name" value="AAA"/>
    <property type="match status" value="1"/>
</dbReference>
<feature type="compositionally biased region" description="Low complexity" evidence="4">
    <location>
        <begin position="800"/>
        <end position="823"/>
    </location>
</feature>
<name>A0A365GXB8_9ACTN</name>
<keyword evidence="7" id="KW-1185">Reference proteome</keyword>
<keyword evidence="3" id="KW-0067">ATP-binding</keyword>
<dbReference type="InterPro" id="IPR050773">
    <property type="entry name" value="CbxX/CfxQ_RuBisCO_ESX"/>
</dbReference>
<dbReference type="CDD" id="cd00009">
    <property type="entry name" value="AAA"/>
    <property type="match status" value="1"/>
</dbReference>
<evidence type="ECO:0000256" key="2">
    <source>
        <dbReference type="ARBA" id="ARBA00022741"/>
    </source>
</evidence>
<dbReference type="PANTHER" id="PTHR43392:SF2">
    <property type="entry name" value="AAA-TYPE ATPASE FAMILY PROTEIN _ ANKYRIN REPEAT FAMILY PROTEIN"/>
    <property type="match status" value="1"/>
</dbReference>
<reference evidence="6 7" key="1">
    <citation type="submission" date="2018-06" db="EMBL/GenBank/DDBJ databases">
        <title>Actinomadura craniellae sp. nov. isolated from marine sponge Craniella sp.</title>
        <authorList>
            <person name="Li L."/>
            <person name="Xu Q.H."/>
            <person name="Lin H.W."/>
            <person name="Lu Y.H."/>
        </authorList>
    </citation>
    <scope>NUCLEOTIDE SEQUENCE [LARGE SCALE GENOMIC DNA]</scope>
    <source>
        <strain evidence="6 7">LHW63021</strain>
    </source>
</reference>
<proteinExistence type="inferred from homology"/>
<sequence length="1512" mass="155914">MVSAGWWQAAPPQQRQHAIAGRVLVLPDGTWWLYGAWARWYRWHGSDGQWYLCPPPRATATRQAARPAQQAGQLPALPPHVVPAGPDFSFKPPMALPFVGHGFAPDLTARIKATVESAAALPATDYPHWWTLFSSTTPSTVAVAWGVMLWCGAAPVFDSRLDEQMLGIWSPYRAKPLPPIDGPRWLTPPPLEALVGLYAERLRANRVDAAVVLLRTMWAVAGILRDDPRFQARADGLLAILGGTLNNPTVDYGALAYGDQALVQQWLTRCPPHLAPALRDESSPGDNLRHAFYDLARAIGKAAGDPADPAYIEPRLVAASLLAADLATVRQEVAGQIIPWLDPEVRYTVQAVLTQHGHPLRRLWPEDARLPDLLRGRLGDAGEKLLAAAYTADLAWCRLAGGMPARPRGFPVPTAILAELVGAERAKAAAAASTVTPPPQAVQGQPGTPPAPGPGGWPGAPGAAPQPPFGAPGAGGPPAPFASAQGAPPADPPGTDRPFVQGPAGDAAEQEQGEENHAVPYTALGFRAPQAAGPALGGGAAAQQPGWPGAPGAGQAWPGAQPPAPGAGSGQPWPGTPGAEAGQPWPGAPGGAPAQGGPAWPGAQSPMPGAGAPGEASPAWPGAQGAPGEAWQAAQSPMPGAQSPAGAETPGAQGAPGAEAGQAWPGTPGAEAGQAWQAAQSPMPGAGAGQPWAGAAGGEAPPGPAAGWPGGQAGAQTPAPGGEAAPGGGQQFVQPADAEDEQPEENHAVPYTALGFQAPPVGGPARPGPNQPGDAQWNAQPGIPGPAPHGGAEHWSPPHGADQAAPPGARGAAPQGAESWQPPYGGGQGVPGEEGPQGAEHWSPPYGSGQGAPAESSQGAEHGSPAYGAGQGAPAQGAEHGSPAYGAGQGAGRPGQNDLEGTRVDGGVRGPVPPGPPVPPRTAVLREDDGQEGAGAAPPPGTRIMSETMVGDFGFLDETPAPARPVHEIEPPPAQVSRQVTERFGIGFVSGDEDVADLLDGLAGAAAVEPPASPDATRVDGSAGAPNVLLVGSPHTGQRRLARMIALTLADTGLGDGSIRIVTADDVRDDPRLSAALERPAPVTLFEGLDAAVLGAADPAAVAEHTRRSRARAVLTAMIATCEPRAFKRLSEEHPRLVESFRVYRLPDLTRLDRRMTLLHVLADERRVTIGSGALEAAEADLDRLRGPGGLVNARLVETYLEQAVQRHVSRSGVSRDRPALAAEDFAGVAESIEPALRPPGDIDGYLRQLDGLLGLEEVKRTVGDLVEDARSAAERVRHGVSSGSGRHLIFLGPPGTGKATVAGLLGGIYAALGLLTSGHVVACRPVHLAGRDALDTENRVTGMVDQAMGGVLLIQEAYRLDRSPEVVAELLRLMGERREGFMVVCTSPAAEMDGFLGASPAFCAEFGSVVEFPGLGDRQLVQLFQRYAERDLYLLEEELRVELLARFGRMRDSPGFAHARTVRQIFEGTVARQAARLSGADVSAATVARLSVRDLPESTMEQILGGLHRNG</sequence>
<dbReference type="InterPro" id="IPR000641">
    <property type="entry name" value="CbxX/CfxQ"/>
</dbReference>
<dbReference type="InterPro" id="IPR003593">
    <property type="entry name" value="AAA+_ATPase"/>
</dbReference>
<keyword evidence="2" id="KW-0547">Nucleotide-binding</keyword>
<evidence type="ECO:0000256" key="3">
    <source>
        <dbReference type="ARBA" id="ARBA00022840"/>
    </source>
</evidence>
<feature type="compositionally biased region" description="Pro residues" evidence="4">
    <location>
        <begin position="911"/>
        <end position="920"/>
    </location>
</feature>
<dbReference type="Pfam" id="PF17866">
    <property type="entry name" value="AAA_lid_6"/>
    <property type="match status" value="1"/>
</dbReference>
<comment type="caution">
    <text evidence="6">The sequence shown here is derived from an EMBL/GenBank/DDBJ whole genome shotgun (WGS) entry which is preliminary data.</text>
</comment>
<feature type="compositionally biased region" description="Low complexity" evidence="4">
    <location>
        <begin position="863"/>
        <end position="878"/>
    </location>
</feature>
<feature type="region of interest" description="Disordered" evidence="4">
    <location>
        <begin position="533"/>
        <end position="944"/>
    </location>
</feature>
<feature type="compositionally biased region" description="Low complexity" evidence="4">
    <location>
        <begin position="570"/>
        <end position="587"/>
    </location>
</feature>
<evidence type="ECO:0000313" key="7">
    <source>
        <dbReference type="Proteomes" id="UP000251891"/>
    </source>
</evidence>
<dbReference type="Proteomes" id="UP000251891">
    <property type="component" value="Unassembled WGS sequence"/>
</dbReference>
<dbReference type="Gene3D" id="1.10.8.60">
    <property type="match status" value="1"/>
</dbReference>
<comment type="similarity">
    <text evidence="1">Belongs to the CbxX/CfxQ family.</text>
</comment>
<gene>
    <name evidence="6" type="ORF">DPM19_29675</name>
</gene>
<feature type="compositionally biased region" description="Low complexity" evidence="4">
    <location>
        <begin position="595"/>
        <end position="623"/>
    </location>
</feature>
<feature type="compositionally biased region" description="Low complexity" evidence="4">
    <location>
        <begin position="644"/>
        <end position="680"/>
    </location>
</feature>
<evidence type="ECO:0000256" key="1">
    <source>
        <dbReference type="ARBA" id="ARBA00010378"/>
    </source>
</evidence>
<dbReference type="PRINTS" id="PR00819">
    <property type="entry name" value="CBXCFQXSUPER"/>
</dbReference>
<dbReference type="InterPro" id="IPR027417">
    <property type="entry name" value="P-loop_NTPase"/>
</dbReference>
<dbReference type="PANTHER" id="PTHR43392">
    <property type="entry name" value="AAA-TYPE ATPASE FAMILY PROTEIN / ANKYRIN REPEAT FAMILY PROTEIN"/>
    <property type="match status" value="1"/>
</dbReference>
<dbReference type="SUPFAM" id="SSF52540">
    <property type="entry name" value="P-loop containing nucleoside triphosphate hydrolases"/>
    <property type="match status" value="1"/>
</dbReference>
<accession>A0A365GXB8</accession>
<feature type="compositionally biased region" description="Pro residues" evidence="4">
    <location>
        <begin position="464"/>
        <end position="480"/>
    </location>
</feature>
<dbReference type="SMART" id="SM00382">
    <property type="entry name" value="AAA"/>
    <property type="match status" value="1"/>
</dbReference>
<dbReference type="GO" id="GO:0005524">
    <property type="term" value="F:ATP binding"/>
    <property type="evidence" value="ECO:0007669"/>
    <property type="project" value="UniProtKB-KW"/>
</dbReference>
<feature type="region of interest" description="Disordered" evidence="4">
    <location>
        <begin position="431"/>
        <end position="514"/>
    </location>
</feature>
<protein>
    <recommendedName>
        <fullName evidence="5">AAA+ ATPase domain-containing protein</fullName>
    </recommendedName>
</protein>
<evidence type="ECO:0000259" key="5">
    <source>
        <dbReference type="SMART" id="SM00382"/>
    </source>
</evidence>
<dbReference type="InterPro" id="IPR003959">
    <property type="entry name" value="ATPase_AAA_core"/>
</dbReference>
<dbReference type="Gene3D" id="3.40.50.300">
    <property type="entry name" value="P-loop containing nucleotide triphosphate hydrolases"/>
    <property type="match status" value="1"/>
</dbReference>
<dbReference type="EMBL" id="QLYX01000018">
    <property type="protein sequence ID" value="RAY11479.1"/>
    <property type="molecule type" value="Genomic_DNA"/>
</dbReference>
<evidence type="ECO:0000256" key="4">
    <source>
        <dbReference type="SAM" id="MobiDB-lite"/>
    </source>
</evidence>
<dbReference type="InterPro" id="IPR041627">
    <property type="entry name" value="AAA_lid_6"/>
</dbReference>
<evidence type="ECO:0000313" key="6">
    <source>
        <dbReference type="EMBL" id="RAY11479.1"/>
    </source>
</evidence>